<reference evidence="3" key="1">
    <citation type="submission" date="2011-07" db="EMBL/GenBank/DDBJ databases">
        <authorList>
            <consortium name="Caenorhabditis brenneri Sequencing and Analysis Consortium"/>
            <person name="Wilson R.K."/>
        </authorList>
    </citation>
    <scope>NUCLEOTIDE SEQUENCE [LARGE SCALE GENOMIC DNA]</scope>
    <source>
        <strain evidence="3">PB2801</strain>
    </source>
</reference>
<sequence length="148" mass="16349">MKQFIVLIFVISAINIVKSECEDDCLCPDLLSLTQQADNFLYTKLAGCVSNMTCPADGLSAIVSSFSESEISFNDSTEDFFGIFNSQIGEATPAIDIYSFFGLICEDDKWYATKYPKRITYFNAAGQVNTGAMEQLNGKKSLVKGITW</sequence>
<dbReference type="eggNOG" id="ENOG502TJYV">
    <property type="taxonomic scope" value="Eukaryota"/>
</dbReference>
<evidence type="ECO:0000313" key="3">
    <source>
        <dbReference type="Proteomes" id="UP000008068"/>
    </source>
</evidence>
<dbReference type="AlphaFoldDB" id="G0PI44"/>
<dbReference type="HOGENOM" id="CLU_105165_2_0_1"/>
<gene>
    <name evidence="2" type="ORF">CAEBREN_30110</name>
</gene>
<dbReference type="EMBL" id="GL380531">
    <property type="protein sequence ID" value="EGT57301.1"/>
    <property type="molecule type" value="Genomic_DNA"/>
</dbReference>
<name>G0PI44_CAEBE</name>
<keyword evidence="3" id="KW-1185">Reference proteome</keyword>
<protein>
    <submittedName>
        <fullName evidence="2">Uncharacterized protein</fullName>
    </submittedName>
</protein>
<keyword evidence="1" id="KW-0732">Signal</keyword>
<dbReference type="InParanoid" id="G0PI44"/>
<feature type="chain" id="PRO_5003406380" evidence="1">
    <location>
        <begin position="20"/>
        <end position="148"/>
    </location>
</feature>
<dbReference type="InterPro" id="IPR003326">
    <property type="entry name" value="TRA-1_regulated"/>
</dbReference>
<evidence type="ECO:0000313" key="2">
    <source>
        <dbReference type="EMBL" id="EGT57301.1"/>
    </source>
</evidence>
<dbReference type="Proteomes" id="UP000008068">
    <property type="component" value="Unassembled WGS sequence"/>
</dbReference>
<accession>G0PI44</accession>
<feature type="signal peptide" evidence="1">
    <location>
        <begin position="1"/>
        <end position="19"/>
    </location>
</feature>
<organism evidence="3">
    <name type="scientific">Caenorhabditis brenneri</name>
    <name type="common">Nematode worm</name>
    <dbReference type="NCBI Taxonomy" id="135651"/>
    <lineage>
        <taxon>Eukaryota</taxon>
        <taxon>Metazoa</taxon>
        <taxon>Ecdysozoa</taxon>
        <taxon>Nematoda</taxon>
        <taxon>Chromadorea</taxon>
        <taxon>Rhabditida</taxon>
        <taxon>Rhabditina</taxon>
        <taxon>Rhabditomorpha</taxon>
        <taxon>Rhabditoidea</taxon>
        <taxon>Rhabditidae</taxon>
        <taxon>Peloderinae</taxon>
        <taxon>Caenorhabditis</taxon>
    </lineage>
</organism>
<dbReference type="Pfam" id="PF02343">
    <property type="entry name" value="TRA-1_regulated"/>
    <property type="match status" value="1"/>
</dbReference>
<proteinExistence type="predicted"/>
<evidence type="ECO:0000256" key="1">
    <source>
        <dbReference type="SAM" id="SignalP"/>
    </source>
</evidence>